<evidence type="ECO:0000256" key="2">
    <source>
        <dbReference type="ARBA" id="ARBA00022692"/>
    </source>
</evidence>
<evidence type="ECO:0000256" key="1">
    <source>
        <dbReference type="ARBA" id="ARBA00004477"/>
    </source>
</evidence>
<keyword evidence="9" id="KW-1185">Reference proteome</keyword>
<comment type="caution">
    <text evidence="8">The sequence shown here is derived from an EMBL/GenBank/DDBJ whole genome shotgun (WGS) entry which is preliminary data.</text>
</comment>
<dbReference type="GO" id="GO:0009617">
    <property type="term" value="P:response to bacterium"/>
    <property type="evidence" value="ECO:0007669"/>
    <property type="project" value="InterPro"/>
</dbReference>
<dbReference type="PANTHER" id="PTHR10994">
    <property type="entry name" value="RETICULON"/>
    <property type="match status" value="1"/>
</dbReference>
<dbReference type="InterPro" id="IPR003388">
    <property type="entry name" value="Reticulon"/>
</dbReference>
<evidence type="ECO:0000259" key="7">
    <source>
        <dbReference type="PROSITE" id="PS50845"/>
    </source>
</evidence>
<feature type="transmembrane region" description="Helical" evidence="6">
    <location>
        <begin position="128"/>
        <end position="149"/>
    </location>
</feature>
<dbReference type="AlphaFoldDB" id="A0A836L4R4"/>
<keyword evidence="4 6" id="KW-1133">Transmembrane helix</keyword>
<comment type="subcellular location">
    <subcellularLocation>
        <location evidence="1 6">Endoplasmic reticulum membrane</location>
        <topology evidence="1 6">Multi-pass membrane protein</topology>
    </subcellularLocation>
</comment>
<dbReference type="PROSITE" id="PS50845">
    <property type="entry name" value="RETICULON"/>
    <property type="match status" value="1"/>
</dbReference>
<dbReference type="OrthoDB" id="567788at2759"/>
<dbReference type="Pfam" id="PF02453">
    <property type="entry name" value="Reticulon"/>
    <property type="match status" value="1"/>
</dbReference>
<proteinExistence type="predicted"/>
<dbReference type="Proteomes" id="UP000674318">
    <property type="component" value="Unassembled WGS sequence"/>
</dbReference>
<keyword evidence="3 6" id="KW-0256">Endoplasmic reticulum</keyword>
<gene>
    <name evidence="8" type="ORF">JKF63_03044</name>
</gene>
<name>A0A836L4R4_9TRYP</name>
<feature type="transmembrane region" description="Helical" evidence="6">
    <location>
        <begin position="23"/>
        <end position="42"/>
    </location>
</feature>
<sequence length="197" mass="22132">MSAIVRDFKGLTTNDVVTWRRPIASGIICTSLFATWAVFVFAEYTLTTFLSRIASALFIIGGAAALTKHTFMTSPDDVSASMDRVYEAIRPYVKKSVNCAVSLLTWRDYMASAKFFAATLMTAFLGNWMSDTTLILFTLVVTFTAPLVYDRKQKEIEQAVEQVRAYANKYIGMITTQVDAKRRAFGQQSHDMERKAQ</sequence>
<dbReference type="GO" id="GO:0005789">
    <property type="term" value="C:endoplasmic reticulum membrane"/>
    <property type="evidence" value="ECO:0007669"/>
    <property type="project" value="UniProtKB-SubCell"/>
</dbReference>
<feature type="transmembrane region" description="Helical" evidence="6">
    <location>
        <begin position="49"/>
        <end position="67"/>
    </location>
</feature>
<accession>A0A836L4R4</accession>
<evidence type="ECO:0000256" key="6">
    <source>
        <dbReference type="RuleBase" id="RU363132"/>
    </source>
</evidence>
<dbReference type="PANTHER" id="PTHR10994:SF193">
    <property type="entry name" value="RETICULON-LIKE PROTEIN"/>
    <property type="match status" value="1"/>
</dbReference>
<dbReference type="EMBL" id="JAFJZO010000030">
    <property type="protein sequence ID" value="KAG5498756.1"/>
    <property type="molecule type" value="Genomic_DNA"/>
</dbReference>
<evidence type="ECO:0000256" key="5">
    <source>
        <dbReference type="ARBA" id="ARBA00023136"/>
    </source>
</evidence>
<feature type="domain" description="Reticulon" evidence="7">
    <location>
        <begin position="13"/>
        <end position="197"/>
    </location>
</feature>
<keyword evidence="2 6" id="KW-0812">Transmembrane</keyword>
<evidence type="ECO:0000313" key="8">
    <source>
        <dbReference type="EMBL" id="KAG5498756.1"/>
    </source>
</evidence>
<evidence type="ECO:0000313" key="9">
    <source>
        <dbReference type="Proteomes" id="UP000674318"/>
    </source>
</evidence>
<evidence type="ECO:0000256" key="4">
    <source>
        <dbReference type="ARBA" id="ARBA00022989"/>
    </source>
</evidence>
<organism evidence="8 9">
    <name type="scientific">Porcisia hertigi</name>
    <dbReference type="NCBI Taxonomy" id="2761500"/>
    <lineage>
        <taxon>Eukaryota</taxon>
        <taxon>Discoba</taxon>
        <taxon>Euglenozoa</taxon>
        <taxon>Kinetoplastea</taxon>
        <taxon>Metakinetoplastina</taxon>
        <taxon>Trypanosomatida</taxon>
        <taxon>Trypanosomatidae</taxon>
        <taxon>Leishmaniinae</taxon>
        <taxon>Porcisia</taxon>
    </lineage>
</organism>
<protein>
    <recommendedName>
        <fullName evidence="6">Reticulon-like protein</fullName>
    </recommendedName>
</protein>
<reference evidence="8 9" key="1">
    <citation type="submission" date="2021-02" db="EMBL/GenBank/DDBJ databases">
        <title>Porcisia hertigi Genome sequencing and assembly.</title>
        <authorList>
            <person name="Almutairi H."/>
            <person name="Gatherer D."/>
        </authorList>
    </citation>
    <scope>NUCLEOTIDE SEQUENCE [LARGE SCALE GENOMIC DNA]</scope>
    <source>
        <strain evidence="8 9">C119</strain>
    </source>
</reference>
<dbReference type="InterPro" id="IPR045064">
    <property type="entry name" value="Reticulon-like"/>
</dbReference>
<dbReference type="GeneID" id="94289143"/>
<keyword evidence="5 6" id="KW-0472">Membrane</keyword>
<dbReference type="KEGG" id="phet:94289143"/>
<evidence type="ECO:0000256" key="3">
    <source>
        <dbReference type="ARBA" id="ARBA00022824"/>
    </source>
</evidence>
<dbReference type="RefSeq" id="XP_067755510.1">
    <property type="nucleotide sequence ID" value="XM_067899066.1"/>
</dbReference>